<dbReference type="HAMAP" id="MF_01965">
    <property type="entry name" value="NADHX_dehydratase"/>
    <property type="match status" value="1"/>
</dbReference>
<evidence type="ECO:0000313" key="22">
    <source>
        <dbReference type="Proteomes" id="UP001589733"/>
    </source>
</evidence>
<keyword evidence="8 17" id="KW-0521">NADP</keyword>
<evidence type="ECO:0000313" key="21">
    <source>
        <dbReference type="EMBL" id="MFB9992241.1"/>
    </source>
</evidence>
<keyword evidence="9 18" id="KW-0630">Potassium</keyword>
<comment type="similarity">
    <text evidence="3 18">In the N-terminal section; belongs to the NnrE/AIBP family.</text>
</comment>
<evidence type="ECO:0000256" key="1">
    <source>
        <dbReference type="ARBA" id="ARBA00000013"/>
    </source>
</evidence>
<keyword evidence="11 18" id="KW-0413">Isomerase</keyword>
<keyword evidence="6 17" id="KW-0547">Nucleotide-binding</keyword>
<comment type="subunit">
    <text evidence="17">Homotetramer.</text>
</comment>
<comment type="caution">
    <text evidence="21">The sequence shown here is derived from an EMBL/GenBank/DDBJ whole genome shotgun (WGS) entry which is preliminary data.</text>
</comment>
<evidence type="ECO:0000256" key="12">
    <source>
        <dbReference type="ARBA" id="ARBA00023239"/>
    </source>
</evidence>
<feature type="binding site" evidence="17">
    <location>
        <position position="397"/>
    </location>
    <ligand>
        <name>(6S)-NADPHX</name>
        <dbReference type="ChEBI" id="CHEBI:64076"/>
    </ligand>
</feature>
<evidence type="ECO:0000256" key="8">
    <source>
        <dbReference type="ARBA" id="ARBA00022857"/>
    </source>
</evidence>
<keyword evidence="22" id="KW-1185">Reference proteome</keyword>
<evidence type="ECO:0000256" key="7">
    <source>
        <dbReference type="ARBA" id="ARBA00022840"/>
    </source>
</evidence>
<dbReference type="EC" id="4.2.1.136" evidence="17"/>
<dbReference type="NCBIfam" id="TIGR00196">
    <property type="entry name" value="yjeF_cterm"/>
    <property type="match status" value="1"/>
</dbReference>
<evidence type="ECO:0000259" key="20">
    <source>
        <dbReference type="PROSITE" id="PS51385"/>
    </source>
</evidence>
<organism evidence="21 22">
    <name type="scientific">Deinococcus oregonensis</name>
    <dbReference type="NCBI Taxonomy" id="1805970"/>
    <lineage>
        <taxon>Bacteria</taxon>
        <taxon>Thermotogati</taxon>
        <taxon>Deinococcota</taxon>
        <taxon>Deinococci</taxon>
        <taxon>Deinococcales</taxon>
        <taxon>Deinococcaceae</taxon>
        <taxon>Deinococcus</taxon>
    </lineage>
</organism>
<dbReference type="SUPFAM" id="SSF64153">
    <property type="entry name" value="YjeF N-terminal domain-like"/>
    <property type="match status" value="1"/>
</dbReference>
<dbReference type="PROSITE" id="PS01050">
    <property type="entry name" value="YJEF_C_2"/>
    <property type="match status" value="1"/>
</dbReference>
<dbReference type="Gene3D" id="3.40.50.10260">
    <property type="entry name" value="YjeF N-terminal domain"/>
    <property type="match status" value="1"/>
</dbReference>
<dbReference type="InterPro" id="IPR029056">
    <property type="entry name" value="Ribokinase-like"/>
</dbReference>
<feature type="domain" description="YjeF N-terminal" evidence="20">
    <location>
        <begin position="1"/>
        <end position="184"/>
    </location>
</feature>
<evidence type="ECO:0000256" key="4">
    <source>
        <dbReference type="ARBA" id="ARBA00009524"/>
    </source>
</evidence>
<dbReference type="SUPFAM" id="SSF53613">
    <property type="entry name" value="Ribokinase-like"/>
    <property type="match status" value="1"/>
</dbReference>
<name>A0ABV6B1C1_9DEIO</name>
<comment type="catalytic activity">
    <reaction evidence="16 17 18">
        <text>(6S)-NADPHX + ADP = AMP + phosphate + NADPH + H(+)</text>
        <dbReference type="Rhea" id="RHEA:32235"/>
        <dbReference type="ChEBI" id="CHEBI:15378"/>
        <dbReference type="ChEBI" id="CHEBI:43474"/>
        <dbReference type="ChEBI" id="CHEBI:57783"/>
        <dbReference type="ChEBI" id="CHEBI:64076"/>
        <dbReference type="ChEBI" id="CHEBI:456215"/>
        <dbReference type="ChEBI" id="CHEBI:456216"/>
        <dbReference type="EC" id="4.2.1.136"/>
    </reaction>
</comment>
<reference evidence="21 22" key="1">
    <citation type="submission" date="2024-09" db="EMBL/GenBank/DDBJ databases">
        <authorList>
            <person name="Sun Q."/>
            <person name="Mori K."/>
        </authorList>
    </citation>
    <scope>NUCLEOTIDE SEQUENCE [LARGE SCALE GENOMIC DNA]</scope>
    <source>
        <strain evidence="21 22">JCM 13503</strain>
    </source>
</reference>
<dbReference type="NCBIfam" id="TIGR00197">
    <property type="entry name" value="yjeF_nterm"/>
    <property type="match status" value="1"/>
</dbReference>
<comment type="function">
    <text evidence="17">Catalyzes the dehydration of the S-form of NAD(P)HX at the expense of ADP, which is converted to AMP. Together with NAD(P)HX epimerase, which catalyzes the epimerization of the S- and R-forms, the enzyme allows the repair of both epimers of NAD(P)HX, a damaged form of NAD(P)H that is a result of enzymatic or heat-dependent hydration.</text>
</comment>
<evidence type="ECO:0000256" key="14">
    <source>
        <dbReference type="ARBA" id="ARBA00025153"/>
    </source>
</evidence>
<sequence>MEEAGRAVADAVQDSFPVGRVLLLAGGGANGGDALVAARHLAALGREVRVLAAPARHPLTRANRKRLGAVGVRVTALNAAAVVRESSGAAVLVDGLLGTGFTPPLRPELAELVAAVNASGLPVVAIDVPTGLDATRADLVGVTVQAAQTVTLSGLKTALLFGPAAHQAGEVRLAALRLPVGWAQAEALATRPTRTDVARLLPVRSADAHKGTAGRVWVVGGHPGTAGAAALAGMGALRVGAGLVTVYSAADMPLVMPELMMQRHEDVAAALAEAAAHSLPDAVCLGMGLGPHAPALARLILGWGIPCVLDADALQPELAGLGHAGCVWTPHPGEAARMLNCTVAEITRDPLAAARALQERYGGAVILKGGPSVVAQSGGLWVSRGGHPGMGSAGMGDTLAGIVAALLGQGLSAPDAALCGVTLHARAGERAGARHGYGLSASDVSGELGAAWLDVVASVKEGA</sequence>
<protein>
    <recommendedName>
        <fullName evidence="17">ADP-dependent (S)-NAD(P)H-hydrate dehydratase</fullName>
        <ecNumber evidence="17">4.2.1.136</ecNumber>
    </recommendedName>
    <alternativeName>
        <fullName evidence="17">ADP-dependent NAD(P)HX dehydratase</fullName>
    </alternativeName>
</protein>
<keyword evidence="5 18" id="KW-0479">Metal-binding</keyword>
<keyword evidence="7 17" id="KW-0067">ATP-binding</keyword>
<dbReference type="PIRSF" id="PIRSF017184">
    <property type="entry name" value="Nnr"/>
    <property type="match status" value="1"/>
</dbReference>
<evidence type="ECO:0000256" key="11">
    <source>
        <dbReference type="ARBA" id="ARBA00023235"/>
    </source>
</evidence>
<dbReference type="PANTHER" id="PTHR12592">
    <property type="entry name" value="ATP-DEPENDENT (S)-NAD(P)H-HYDRATE DEHYDRATASE FAMILY MEMBER"/>
    <property type="match status" value="1"/>
</dbReference>
<dbReference type="InterPro" id="IPR017953">
    <property type="entry name" value="Carbohydrate_kinase_pred_CS"/>
</dbReference>
<dbReference type="PROSITE" id="PS51383">
    <property type="entry name" value="YJEF_C_3"/>
    <property type="match status" value="1"/>
</dbReference>
<feature type="binding site" evidence="17">
    <location>
        <position position="288"/>
    </location>
    <ligand>
        <name>(6S)-NADPHX</name>
        <dbReference type="ChEBI" id="CHEBI:64076"/>
    </ligand>
</feature>
<evidence type="ECO:0000256" key="6">
    <source>
        <dbReference type="ARBA" id="ARBA00022741"/>
    </source>
</evidence>
<evidence type="ECO:0000256" key="3">
    <source>
        <dbReference type="ARBA" id="ARBA00006001"/>
    </source>
</evidence>
<dbReference type="EMBL" id="JBHLYR010000031">
    <property type="protein sequence ID" value="MFB9992241.1"/>
    <property type="molecule type" value="Genomic_DNA"/>
</dbReference>
<feature type="binding site" evidence="17">
    <location>
        <begin position="368"/>
        <end position="372"/>
    </location>
    <ligand>
        <name>AMP</name>
        <dbReference type="ChEBI" id="CHEBI:456215"/>
    </ligand>
</feature>
<comment type="similarity">
    <text evidence="4 18">In the C-terminal section; belongs to the NnrD/CARKD family.</text>
</comment>
<keyword evidence="13" id="KW-0511">Multifunctional enzyme</keyword>
<evidence type="ECO:0000256" key="17">
    <source>
        <dbReference type="HAMAP-Rule" id="MF_01965"/>
    </source>
</evidence>
<accession>A0ABV6B1C1</accession>
<dbReference type="CDD" id="cd01171">
    <property type="entry name" value="YXKO-related"/>
    <property type="match status" value="1"/>
</dbReference>
<comment type="catalytic activity">
    <reaction evidence="2 18">
        <text>(6R)-NADPHX = (6S)-NADPHX</text>
        <dbReference type="Rhea" id="RHEA:32227"/>
        <dbReference type="ChEBI" id="CHEBI:64076"/>
        <dbReference type="ChEBI" id="CHEBI:64077"/>
        <dbReference type="EC" id="5.1.99.6"/>
    </reaction>
</comment>
<dbReference type="Gene3D" id="3.40.1190.20">
    <property type="match status" value="1"/>
</dbReference>
<gene>
    <name evidence="17" type="primary">nnrD</name>
    <name evidence="21" type="ORF">ACFFLM_09735</name>
</gene>
<evidence type="ECO:0000256" key="13">
    <source>
        <dbReference type="ARBA" id="ARBA00023268"/>
    </source>
</evidence>
<feature type="domain" description="YjeF C-terminal" evidence="19">
    <location>
        <begin position="193"/>
        <end position="455"/>
    </location>
</feature>
<dbReference type="InterPro" id="IPR030677">
    <property type="entry name" value="Nnr"/>
</dbReference>
<comment type="catalytic activity">
    <reaction evidence="1 18">
        <text>(6R)-NADHX = (6S)-NADHX</text>
        <dbReference type="Rhea" id="RHEA:32215"/>
        <dbReference type="ChEBI" id="CHEBI:64074"/>
        <dbReference type="ChEBI" id="CHEBI:64075"/>
        <dbReference type="EC" id="5.1.99.6"/>
    </reaction>
</comment>
<feature type="binding site" evidence="17">
    <location>
        <position position="331"/>
    </location>
    <ligand>
        <name>(6S)-NADPHX</name>
        <dbReference type="ChEBI" id="CHEBI:64076"/>
    </ligand>
</feature>
<evidence type="ECO:0000256" key="10">
    <source>
        <dbReference type="ARBA" id="ARBA00023027"/>
    </source>
</evidence>
<evidence type="ECO:0000256" key="5">
    <source>
        <dbReference type="ARBA" id="ARBA00022723"/>
    </source>
</evidence>
<dbReference type="InterPro" id="IPR000631">
    <property type="entry name" value="CARKD"/>
</dbReference>
<dbReference type="PANTHER" id="PTHR12592:SF0">
    <property type="entry name" value="ATP-DEPENDENT (S)-NAD(P)H-HYDRATE DEHYDRATASE"/>
    <property type="match status" value="1"/>
</dbReference>
<comment type="function">
    <text evidence="14 18">Bifunctional enzyme that catalyzes the epimerization of the S- and R-forms of NAD(P)HX and the dehydration of the S-form of NAD(P)HX at the expense of ADP, which is converted to AMP. This allows the repair of both epimers of NAD(P)HX, a damaged form of NAD(P)H that is a result of enzymatic or heat-dependent hydration.</text>
</comment>
<evidence type="ECO:0000256" key="15">
    <source>
        <dbReference type="ARBA" id="ARBA00048238"/>
    </source>
</evidence>
<dbReference type="RefSeq" id="WP_380009529.1">
    <property type="nucleotide sequence ID" value="NZ_JBHLYR010000031.1"/>
</dbReference>
<feature type="binding site" evidence="17">
    <location>
        <position position="396"/>
    </location>
    <ligand>
        <name>AMP</name>
        <dbReference type="ChEBI" id="CHEBI:456215"/>
    </ligand>
</feature>
<evidence type="ECO:0000256" key="9">
    <source>
        <dbReference type="ARBA" id="ARBA00022958"/>
    </source>
</evidence>
<comment type="catalytic activity">
    <reaction evidence="15 17 18">
        <text>(6S)-NADHX + ADP = AMP + phosphate + NADH + H(+)</text>
        <dbReference type="Rhea" id="RHEA:32223"/>
        <dbReference type="ChEBI" id="CHEBI:15378"/>
        <dbReference type="ChEBI" id="CHEBI:43474"/>
        <dbReference type="ChEBI" id="CHEBI:57945"/>
        <dbReference type="ChEBI" id="CHEBI:64074"/>
        <dbReference type="ChEBI" id="CHEBI:456215"/>
        <dbReference type="ChEBI" id="CHEBI:456216"/>
        <dbReference type="EC" id="4.2.1.136"/>
    </reaction>
</comment>
<feature type="binding site" evidence="17">
    <location>
        <position position="228"/>
    </location>
    <ligand>
        <name>(6S)-NADPHX</name>
        <dbReference type="ChEBI" id="CHEBI:64076"/>
    </ligand>
</feature>
<proteinExistence type="inferred from homology"/>
<keyword evidence="10 17" id="KW-0520">NAD</keyword>
<dbReference type="Pfam" id="PF03853">
    <property type="entry name" value="YjeF_N"/>
    <property type="match status" value="1"/>
</dbReference>
<evidence type="ECO:0000259" key="19">
    <source>
        <dbReference type="PROSITE" id="PS51383"/>
    </source>
</evidence>
<evidence type="ECO:0000256" key="16">
    <source>
        <dbReference type="ARBA" id="ARBA00049209"/>
    </source>
</evidence>
<keyword evidence="12 17" id="KW-0456">Lyase</keyword>
<comment type="cofactor">
    <cofactor evidence="17">
        <name>Mg(2+)</name>
        <dbReference type="ChEBI" id="CHEBI:18420"/>
    </cofactor>
</comment>
<dbReference type="Proteomes" id="UP001589733">
    <property type="component" value="Unassembled WGS sequence"/>
</dbReference>
<evidence type="ECO:0000256" key="18">
    <source>
        <dbReference type="PIRNR" id="PIRNR017184"/>
    </source>
</evidence>
<comment type="cofactor">
    <cofactor evidence="18">
        <name>K(+)</name>
        <dbReference type="ChEBI" id="CHEBI:29103"/>
    </cofactor>
    <text evidence="18">Binds 1 potassium ion per subunit.</text>
</comment>
<dbReference type="InterPro" id="IPR036652">
    <property type="entry name" value="YjeF_N_dom_sf"/>
</dbReference>
<dbReference type="Pfam" id="PF01256">
    <property type="entry name" value="Carb_kinase"/>
    <property type="match status" value="1"/>
</dbReference>
<dbReference type="InterPro" id="IPR004443">
    <property type="entry name" value="YjeF_N_dom"/>
</dbReference>
<evidence type="ECO:0000256" key="2">
    <source>
        <dbReference type="ARBA" id="ARBA00000909"/>
    </source>
</evidence>
<dbReference type="PROSITE" id="PS51385">
    <property type="entry name" value="YJEF_N"/>
    <property type="match status" value="1"/>
</dbReference>
<comment type="similarity">
    <text evidence="17">Belongs to the NnrD/CARKD family.</text>
</comment>